<name>A0A6M2BMR5_9GAMM</name>
<dbReference type="Proteomes" id="UP000472676">
    <property type="component" value="Unassembled WGS sequence"/>
</dbReference>
<reference evidence="7 8" key="1">
    <citation type="journal article" date="2014" name="Int. J. Syst. Evol. Microbiol.">
        <title>Solimonas terrae sp. nov., isolated from soil.</title>
        <authorList>
            <person name="Kim S.J."/>
            <person name="Moon J.Y."/>
            <person name="Weon H.Y."/>
            <person name="Ahn J.H."/>
            <person name="Chen W.M."/>
            <person name="Kwon S.W."/>
        </authorList>
    </citation>
    <scope>NUCLEOTIDE SEQUENCE [LARGE SCALE GENOMIC DNA]</scope>
    <source>
        <strain evidence="7 8">KIS83-12</strain>
    </source>
</reference>
<dbReference type="RefSeq" id="WP_166251351.1">
    <property type="nucleotide sequence ID" value="NZ_JAAMOW010000001.1"/>
</dbReference>
<evidence type="ECO:0000313" key="8">
    <source>
        <dbReference type="Proteomes" id="UP000472676"/>
    </source>
</evidence>
<keyword evidence="3" id="KW-0175">Coiled coil</keyword>
<proteinExistence type="inferred from homology"/>
<evidence type="ECO:0000259" key="5">
    <source>
        <dbReference type="Pfam" id="PF25917"/>
    </source>
</evidence>
<sequence>MNKEQEARSSRKPLLIGIAGIVAVIAAVAWWISRGYESTDDAFIQADITMVAPRVSGTVIAIHVDDNQAVHAGDPLFELDPADYITHVRQAEANLAAAQAQAQSAQADLTITQTSAPAMVAQSQAALVAARAQAERAQADARRYESLYAKDEISQQTLDQARTTARALKAQADQAAAQLTASQTTTEQLGAKQAQLAAAQAAVAQAQAALDQAKLQLSYTRVAAPSDGRVTRKNLQPGSQLQAGSPVLALVGTTPWIVANFKETQLRHMRVGQPVSVEIDAYSGQKFSARVDSVQAGTGSAFSLLPAENASGNFVKVVQRVPVKLVFDPLPSPELHLAPGMSVVPKVDIRDDSGTRLAQKAG</sequence>
<comment type="caution">
    <text evidence="7">The sequence shown here is derived from an EMBL/GenBank/DDBJ whole genome shotgun (WGS) entry which is preliminary data.</text>
</comment>
<keyword evidence="4" id="KW-0472">Membrane</keyword>
<feature type="transmembrane region" description="Helical" evidence="4">
    <location>
        <begin position="12"/>
        <end position="32"/>
    </location>
</feature>
<dbReference type="AlphaFoldDB" id="A0A6M2BMR5"/>
<dbReference type="PANTHER" id="PTHR30386">
    <property type="entry name" value="MEMBRANE FUSION SUBUNIT OF EMRAB-TOLC MULTIDRUG EFFLUX PUMP"/>
    <property type="match status" value="1"/>
</dbReference>
<evidence type="ECO:0000256" key="2">
    <source>
        <dbReference type="ARBA" id="ARBA00009477"/>
    </source>
</evidence>
<dbReference type="InterPro" id="IPR058792">
    <property type="entry name" value="Beta-barrel_RND_2"/>
</dbReference>
<dbReference type="PANTHER" id="PTHR30386:SF19">
    <property type="entry name" value="MULTIDRUG EXPORT PROTEIN EMRA-RELATED"/>
    <property type="match status" value="1"/>
</dbReference>
<dbReference type="Gene3D" id="2.40.50.100">
    <property type="match status" value="1"/>
</dbReference>
<accession>A0A6M2BMR5</accession>
<organism evidence="7 8">
    <name type="scientific">Solimonas terrae</name>
    <dbReference type="NCBI Taxonomy" id="1396819"/>
    <lineage>
        <taxon>Bacteria</taxon>
        <taxon>Pseudomonadati</taxon>
        <taxon>Pseudomonadota</taxon>
        <taxon>Gammaproteobacteria</taxon>
        <taxon>Nevskiales</taxon>
        <taxon>Nevskiaceae</taxon>
        <taxon>Solimonas</taxon>
    </lineage>
</organism>
<dbReference type="SUPFAM" id="SSF111369">
    <property type="entry name" value="HlyD-like secretion proteins"/>
    <property type="match status" value="2"/>
</dbReference>
<evidence type="ECO:0000256" key="4">
    <source>
        <dbReference type="SAM" id="Phobius"/>
    </source>
</evidence>
<feature type="domain" description="Multidrug resistance protein MdtA-like barrel-sandwich hybrid" evidence="5">
    <location>
        <begin position="50"/>
        <end position="249"/>
    </location>
</feature>
<dbReference type="GO" id="GO:0055085">
    <property type="term" value="P:transmembrane transport"/>
    <property type="evidence" value="ECO:0007669"/>
    <property type="project" value="InterPro"/>
</dbReference>
<dbReference type="Pfam" id="PF25917">
    <property type="entry name" value="BSH_RND"/>
    <property type="match status" value="1"/>
</dbReference>
<protein>
    <submittedName>
        <fullName evidence="7">HlyD family secretion protein</fullName>
    </submittedName>
</protein>
<evidence type="ECO:0000313" key="7">
    <source>
        <dbReference type="EMBL" id="NGY03694.1"/>
    </source>
</evidence>
<gene>
    <name evidence="7" type="ORF">G7Y85_02855</name>
</gene>
<dbReference type="Gene3D" id="1.10.287.470">
    <property type="entry name" value="Helix hairpin bin"/>
    <property type="match status" value="2"/>
</dbReference>
<feature type="domain" description="CusB-like beta-barrel" evidence="6">
    <location>
        <begin position="256"/>
        <end position="295"/>
    </location>
</feature>
<keyword evidence="4" id="KW-0812">Transmembrane</keyword>
<comment type="subcellular location">
    <subcellularLocation>
        <location evidence="1">Cell envelope</location>
    </subcellularLocation>
</comment>
<dbReference type="InterPro" id="IPR058625">
    <property type="entry name" value="MdtA-like_BSH"/>
</dbReference>
<keyword evidence="8" id="KW-1185">Reference proteome</keyword>
<dbReference type="InterPro" id="IPR050739">
    <property type="entry name" value="MFP"/>
</dbReference>
<evidence type="ECO:0000256" key="3">
    <source>
        <dbReference type="SAM" id="Coils"/>
    </source>
</evidence>
<feature type="coiled-coil region" evidence="3">
    <location>
        <begin position="88"/>
        <end position="216"/>
    </location>
</feature>
<evidence type="ECO:0000256" key="1">
    <source>
        <dbReference type="ARBA" id="ARBA00004196"/>
    </source>
</evidence>
<dbReference type="GO" id="GO:0030313">
    <property type="term" value="C:cell envelope"/>
    <property type="evidence" value="ECO:0007669"/>
    <property type="project" value="UniProtKB-SubCell"/>
</dbReference>
<comment type="similarity">
    <text evidence="2">Belongs to the membrane fusion protein (MFP) (TC 8.A.1) family.</text>
</comment>
<evidence type="ECO:0000259" key="6">
    <source>
        <dbReference type="Pfam" id="PF25954"/>
    </source>
</evidence>
<dbReference type="EMBL" id="JAAMOW010000001">
    <property type="protein sequence ID" value="NGY03694.1"/>
    <property type="molecule type" value="Genomic_DNA"/>
</dbReference>
<dbReference type="Pfam" id="PF25954">
    <property type="entry name" value="Beta-barrel_RND_2"/>
    <property type="match status" value="1"/>
</dbReference>
<dbReference type="Gene3D" id="2.40.30.170">
    <property type="match status" value="1"/>
</dbReference>
<keyword evidence="4" id="KW-1133">Transmembrane helix</keyword>